<comment type="similarity">
    <text evidence="1">Belongs to the PspA/Vipp/IM30 family.</text>
</comment>
<protein>
    <submittedName>
        <fullName evidence="4">PspA/IM30 family protein</fullName>
    </submittedName>
</protein>
<dbReference type="InterPro" id="IPR007157">
    <property type="entry name" value="PspA_VIPP1"/>
</dbReference>
<dbReference type="EMBL" id="JAELUP010000005">
    <property type="protein sequence ID" value="MBJ6360195.1"/>
    <property type="molecule type" value="Genomic_DNA"/>
</dbReference>
<evidence type="ECO:0000256" key="1">
    <source>
        <dbReference type="ARBA" id="ARBA00043985"/>
    </source>
</evidence>
<evidence type="ECO:0000256" key="3">
    <source>
        <dbReference type="SAM" id="MobiDB-lite"/>
    </source>
</evidence>
<dbReference type="AlphaFoldDB" id="A0A934J006"/>
<dbReference type="Proteomes" id="UP000640274">
    <property type="component" value="Unassembled WGS sequence"/>
</dbReference>
<dbReference type="Pfam" id="PF04012">
    <property type="entry name" value="PspA_IM30"/>
    <property type="match status" value="1"/>
</dbReference>
<gene>
    <name evidence="4" type="ORF">JFN88_02520</name>
</gene>
<dbReference type="PANTHER" id="PTHR31088:SF6">
    <property type="entry name" value="PHAGE SHOCK PROTEIN A"/>
    <property type="match status" value="1"/>
</dbReference>
<sequence>MGILGRVKDMTKATLNEVLDKIEDPVIMLNQYVRDMEGEVQAAEVTVARQMTHEQQMKNRYESAVQNAVEAEARAEQAVIVGDEDAARKYLEEKLAYDQQTEQFYGLYEQSKAQAEQLRVELEQMKGELQALRAKRTDLASRAQAAKAKQQLAQGTVNHTIEGGGAVRGFSRMEEKIMQLEAEAEVSRFPGPGAFAPASPAASRDPLKQAQVNEQLEALKQRLGAAREEK</sequence>
<keyword evidence="5" id="KW-1185">Reference proteome</keyword>
<feature type="compositionally biased region" description="Low complexity" evidence="3">
    <location>
        <begin position="189"/>
        <end position="203"/>
    </location>
</feature>
<feature type="coiled-coil region" evidence="2">
    <location>
        <begin position="108"/>
        <end position="149"/>
    </location>
</feature>
<evidence type="ECO:0000313" key="4">
    <source>
        <dbReference type="EMBL" id="MBJ6360195.1"/>
    </source>
</evidence>
<evidence type="ECO:0000313" key="5">
    <source>
        <dbReference type="Proteomes" id="UP000640274"/>
    </source>
</evidence>
<dbReference type="RefSeq" id="WP_199017716.1">
    <property type="nucleotide sequence ID" value="NZ_JAELUP010000005.1"/>
</dbReference>
<comment type="caution">
    <text evidence="4">The sequence shown here is derived from an EMBL/GenBank/DDBJ whole genome shotgun (WGS) entry which is preliminary data.</text>
</comment>
<evidence type="ECO:0000256" key="2">
    <source>
        <dbReference type="SAM" id="Coils"/>
    </source>
</evidence>
<organism evidence="4 5">
    <name type="scientific">Paenibacillus roseus</name>
    <dbReference type="NCBI Taxonomy" id="2798579"/>
    <lineage>
        <taxon>Bacteria</taxon>
        <taxon>Bacillati</taxon>
        <taxon>Bacillota</taxon>
        <taxon>Bacilli</taxon>
        <taxon>Bacillales</taxon>
        <taxon>Paenibacillaceae</taxon>
        <taxon>Paenibacillus</taxon>
    </lineage>
</organism>
<reference evidence="4" key="1">
    <citation type="submission" date="2020-12" db="EMBL/GenBank/DDBJ databases">
        <authorList>
            <person name="Huq M.A."/>
        </authorList>
    </citation>
    <scope>NUCLEOTIDE SEQUENCE</scope>
    <source>
        <strain evidence="4">MAHUQ-46</strain>
    </source>
</reference>
<name>A0A934J006_9BACL</name>
<dbReference type="PANTHER" id="PTHR31088">
    <property type="entry name" value="MEMBRANE-ASSOCIATED PROTEIN VIPP1, CHLOROPLASTIC"/>
    <property type="match status" value="1"/>
</dbReference>
<feature type="region of interest" description="Disordered" evidence="3">
    <location>
        <begin position="188"/>
        <end position="213"/>
    </location>
</feature>
<keyword evidence="2" id="KW-0175">Coiled coil</keyword>
<accession>A0A934J006</accession>
<proteinExistence type="inferred from homology"/>